<accession>A0ACD3Z4A4</accession>
<dbReference type="EMBL" id="CP090034">
    <property type="protein sequence ID" value="UPK95950.1"/>
    <property type="molecule type" value="Genomic_DNA"/>
</dbReference>
<name>A0ACD3Z4A4_FUSSC</name>
<keyword evidence="2" id="KW-1185">Reference proteome</keyword>
<organism evidence="1 2">
    <name type="scientific">Fusarium solani subsp. cucurbitae</name>
    <name type="common">Neocosmosporum cucurbitae</name>
    <dbReference type="NCBI Taxonomy" id="2747967"/>
    <lineage>
        <taxon>Eukaryota</taxon>
        <taxon>Fungi</taxon>
        <taxon>Dikarya</taxon>
        <taxon>Ascomycota</taxon>
        <taxon>Pezizomycotina</taxon>
        <taxon>Sordariomycetes</taxon>
        <taxon>Hypocreomycetidae</taxon>
        <taxon>Hypocreales</taxon>
        <taxon>Nectriaceae</taxon>
        <taxon>Fusarium</taxon>
        <taxon>Fusarium solani species complex</taxon>
    </lineage>
</organism>
<proteinExistence type="predicted"/>
<gene>
    <name evidence="1" type="ORF">LCI18_006885</name>
</gene>
<protein>
    <submittedName>
        <fullName evidence="1">Uncharacterized protein</fullName>
    </submittedName>
</protein>
<evidence type="ECO:0000313" key="1">
    <source>
        <dbReference type="EMBL" id="UPK95950.1"/>
    </source>
</evidence>
<reference evidence="1" key="1">
    <citation type="submission" date="2021-11" db="EMBL/GenBank/DDBJ databases">
        <title>Fusarium solani-melongenae Genome sequencing and assembly.</title>
        <authorList>
            <person name="Xie S."/>
            <person name="Huang L."/>
            <person name="Zhang X."/>
        </authorList>
    </citation>
    <scope>NUCLEOTIDE SEQUENCE</scope>
    <source>
        <strain evidence="1">CRI 24-3</strain>
    </source>
</reference>
<sequence>MGCEEKLPYPAPRLTSDKGSQPAAIGFLDLPGTVREGIYKHVLTFKHPVYLFQDFGPRVEAFAPDKPKRWIALLYTNRQISSEAKAVLYGSNNFHLMGPPQKHGALLQAFLGCIGSPNANSLSRLCIGFPVAEEAHGQPHAVAIRQDSLEGLTLVQEQCTGLKTLEMQLCRENSGLLAGAREEDAQLVRDALVRIDAQLKAISSVKKIVVRLSIKGVPPLVVDTMQVLAWVVLDG</sequence>
<dbReference type="Proteomes" id="UP000830768">
    <property type="component" value="Chromosome 5"/>
</dbReference>
<evidence type="ECO:0000313" key="2">
    <source>
        <dbReference type="Proteomes" id="UP000830768"/>
    </source>
</evidence>